<evidence type="ECO:0000313" key="6">
    <source>
        <dbReference type="EMBL" id="CCO36381.1"/>
    </source>
</evidence>
<dbReference type="PANTHER" id="PTHR37984:SF5">
    <property type="entry name" value="PROTEIN NYNRIN-LIKE"/>
    <property type="match status" value="1"/>
</dbReference>
<dbReference type="InterPro" id="IPR001584">
    <property type="entry name" value="Integrase_cat-core"/>
</dbReference>
<dbReference type="GO" id="GO:0015074">
    <property type="term" value="P:DNA integration"/>
    <property type="evidence" value="ECO:0007669"/>
    <property type="project" value="InterPro"/>
</dbReference>
<organism evidence="6 7">
    <name type="scientific">Thanatephorus cucumeris (strain AG1-IB / isolate 7/3/14)</name>
    <name type="common">Lettuce bottom rot fungus</name>
    <name type="synonym">Rhizoctonia solani</name>
    <dbReference type="NCBI Taxonomy" id="1108050"/>
    <lineage>
        <taxon>Eukaryota</taxon>
        <taxon>Fungi</taxon>
        <taxon>Dikarya</taxon>
        <taxon>Basidiomycota</taxon>
        <taxon>Agaricomycotina</taxon>
        <taxon>Agaricomycetes</taxon>
        <taxon>Cantharellales</taxon>
        <taxon>Ceratobasidiaceae</taxon>
        <taxon>Rhizoctonia</taxon>
        <taxon>Rhizoctonia solani AG-1</taxon>
    </lineage>
</organism>
<keyword evidence="3" id="KW-0539">Nucleus</keyword>
<dbReference type="PRINTS" id="PR00504">
    <property type="entry name" value="CHROMODOMAIN"/>
</dbReference>
<evidence type="ECO:0000256" key="3">
    <source>
        <dbReference type="ARBA" id="ARBA00023242"/>
    </source>
</evidence>
<dbReference type="InterPro" id="IPR023779">
    <property type="entry name" value="Chromodomain_CS"/>
</dbReference>
<dbReference type="PROSITE" id="PS00598">
    <property type="entry name" value="CHROMO_1"/>
    <property type="match status" value="1"/>
</dbReference>
<proteinExistence type="predicted"/>
<comment type="caution">
    <text evidence="6">The sequence shown here is derived from an EMBL/GenBank/DDBJ whole genome shotgun (WGS) entry which is preliminary data.</text>
</comment>
<dbReference type="InterPro" id="IPR017984">
    <property type="entry name" value="Chromo_dom_subgr"/>
</dbReference>
<evidence type="ECO:0000256" key="2">
    <source>
        <dbReference type="ARBA" id="ARBA00022884"/>
    </source>
</evidence>
<feature type="domain" description="Chromo" evidence="4">
    <location>
        <begin position="256"/>
        <end position="305"/>
    </location>
</feature>
<dbReference type="HOGENOM" id="CLU_000384_6_1_1"/>
<dbReference type="PANTHER" id="PTHR37984">
    <property type="entry name" value="PROTEIN CBG26694"/>
    <property type="match status" value="1"/>
</dbReference>
<evidence type="ECO:0000259" key="5">
    <source>
        <dbReference type="PROSITE" id="PS50994"/>
    </source>
</evidence>
<reference evidence="6 7" key="1">
    <citation type="journal article" date="2013" name="J. Biotechnol.">
        <title>Establishment and interpretation of the genome sequence of the phytopathogenic fungus Rhizoctonia solani AG1-IB isolate 7/3/14.</title>
        <authorList>
            <person name="Wibberg D.W."/>
            <person name="Jelonek L.J."/>
            <person name="Rupp O.R."/>
            <person name="Hennig M.H."/>
            <person name="Eikmeyer F.E."/>
            <person name="Goesmann A.G."/>
            <person name="Hartmann A.H."/>
            <person name="Borriss R.B."/>
            <person name="Grosch R.G."/>
            <person name="Puehler A.P."/>
            <person name="Schlueter A.S."/>
        </authorList>
    </citation>
    <scope>NUCLEOTIDE SEQUENCE [LARGE SCALE GENOMIC DNA]</scope>
    <source>
        <strain evidence="7">AG1-IB / isolate 7/3/14</strain>
    </source>
</reference>
<protein>
    <submittedName>
        <fullName evidence="6">Retrotransposable element Tf2 155 kDa protein type 2</fullName>
    </submittedName>
</protein>
<dbReference type="GO" id="GO:0006338">
    <property type="term" value="P:chromatin remodeling"/>
    <property type="evidence" value="ECO:0007669"/>
    <property type="project" value="UniProtKB-ARBA"/>
</dbReference>
<dbReference type="PROSITE" id="PS50994">
    <property type="entry name" value="INTEGRASE"/>
    <property type="match status" value="1"/>
</dbReference>
<dbReference type="InterPro" id="IPR012337">
    <property type="entry name" value="RNaseH-like_sf"/>
</dbReference>
<dbReference type="SMART" id="SM00298">
    <property type="entry name" value="CHROMO"/>
    <property type="match status" value="1"/>
</dbReference>
<dbReference type="Proteomes" id="UP000012065">
    <property type="component" value="Unassembled WGS sequence"/>
</dbReference>
<gene>
    <name evidence="6" type="ORF">BN14_10515</name>
</gene>
<sequence>MQPLETPSRPWQYVSYNMITDLPKDGQYDCILVMVDSFTKFVVLVPVLKKLKAPKLAEIFLNQVWKQYGLPEKTVSDRGTVFNNKFLRALYKQLEFAYNNAIHSATGRSPFMALYGWQPALTPSNVETNVPEANDLANTIKKQWEEVAAALCQSKSRLIEGQNQEVPVSFEVGEEAWLDAKNVNLKTKSNKLTEQRLGPFKVTEKISDQAYCLELPETMRIHNVFYVGLLSKVKRNELQAWENRPPPITVDGEEEYEVEGIMDSRETKGKWEYLIKWKGYGPEESTWEPKANLKNTAKHLKKYKKILRQKSLDAAKGL</sequence>
<dbReference type="InterPro" id="IPR036397">
    <property type="entry name" value="RNaseH_sf"/>
</dbReference>
<dbReference type="InterPro" id="IPR023780">
    <property type="entry name" value="Chromo_domain"/>
</dbReference>
<feature type="domain" description="Integrase catalytic" evidence="5">
    <location>
        <begin position="6"/>
        <end position="175"/>
    </location>
</feature>
<comment type="subcellular location">
    <subcellularLocation>
        <location evidence="1">Nucleus</location>
    </subcellularLocation>
</comment>
<evidence type="ECO:0000259" key="4">
    <source>
        <dbReference type="PROSITE" id="PS50013"/>
    </source>
</evidence>
<dbReference type="SUPFAM" id="SSF53098">
    <property type="entry name" value="Ribonuclease H-like"/>
    <property type="match status" value="1"/>
</dbReference>
<dbReference type="AlphaFoldDB" id="M5CAD4"/>
<evidence type="ECO:0000313" key="7">
    <source>
        <dbReference type="Proteomes" id="UP000012065"/>
    </source>
</evidence>
<keyword evidence="2" id="KW-0694">RNA-binding</keyword>
<dbReference type="GO" id="GO:0003723">
    <property type="term" value="F:RNA binding"/>
    <property type="evidence" value="ECO:0007669"/>
    <property type="project" value="UniProtKB-KW"/>
</dbReference>
<dbReference type="InterPro" id="IPR056924">
    <property type="entry name" value="SH3_Tf2-1"/>
</dbReference>
<dbReference type="Pfam" id="PF24626">
    <property type="entry name" value="SH3_Tf2-1"/>
    <property type="match status" value="1"/>
</dbReference>
<dbReference type="SUPFAM" id="SSF54160">
    <property type="entry name" value="Chromo domain-like"/>
    <property type="match status" value="1"/>
</dbReference>
<dbReference type="EMBL" id="CAOJ01015885">
    <property type="protein sequence ID" value="CCO36381.1"/>
    <property type="molecule type" value="Genomic_DNA"/>
</dbReference>
<dbReference type="Gene3D" id="3.30.420.10">
    <property type="entry name" value="Ribonuclease H-like superfamily/Ribonuclease H"/>
    <property type="match status" value="2"/>
</dbReference>
<dbReference type="InterPro" id="IPR050951">
    <property type="entry name" value="Retrovirus_Pol_polyprotein"/>
</dbReference>
<dbReference type="InterPro" id="IPR016197">
    <property type="entry name" value="Chromo-like_dom_sf"/>
</dbReference>
<dbReference type="GO" id="GO:0005634">
    <property type="term" value="C:nucleus"/>
    <property type="evidence" value="ECO:0007669"/>
    <property type="project" value="UniProtKB-SubCell"/>
</dbReference>
<name>M5CAD4_THACB</name>
<accession>M5CAD4</accession>
<dbReference type="InterPro" id="IPR000953">
    <property type="entry name" value="Chromo/chromo_shadow_dom"/>
</dbReference>
<dbReference type="PROSITE" id="PS50013">
    <property type="entry name" value="CHROMO_2"/>
    <property type="match status" value="1"/>
</dbReference>
<dbReference type="Gene3D" id="2.40.50.40">
    <property type="match status" value="1"/>
</dbReference>
<evidence type="ECO:0000256" key="1">
    <source>
        <dbReference type="ARBA" id="ARBA00004123"/>
    </source>
</evidence>
<dbReference type="Pfam" id="PF00385">
    <property type="entry name" value="Chromo"/>
    <property type="match status" value="1"/>
</dbReference>